<sequence length="88" mass="9881">MEWLWIIIAVVVVIAIIIAIIRANSRWTVVESDAGARIDRIYRLEAYLKAQGVKSTTSPGVGNTIQLKVLKKDAERAKALSREFEQEV</sequence>
<evidence type="ECO:0000256" key="1">
    <source>
        <dbReference type="SAM" id="Phobius"/>
    </source>
</evidence>
<keyword evidence="1" id="KW-0812">Transmembrane</keyword>
<dbReference type="Proteomes" id="UP001519287">
    <property type="component" value="Unassembled WGS sequence"/>
</dbReference>
<gene>
    <name evidence="2" type="ORF">J2Z66_003670</name>
</gene>
<accession>A0ABS4IWU1</accession>
<evidence type="ECO:0000313" key="2">
    <source>
        <dbReference type="EMBL" id="MBP1992062.1"/>
    </source>
</evidence>
<protein>
    <submittedName>
        <fullName evidence="2">Uncharacterized protein</fullName>
    </submittedName>
</protein>
<dbReference type="EMBL" id="JAGGLB010000012">
    <property type="protein sequence ID" value="MBP1992062.1"/>
    <property type="molecule type" value="Genomic_DNA"/>
</dbReference>
<keyword evidence="1" id="KW-1133">Transmembrane helix</keyword>
<feature type="transmembrane region" description="Helical" evidence="1">
    <location>
        <begin position="6"/>
        <end position="23"/>
    </location>
</feature>
<reference evidence="2 3" key="1">
    <citation type="submission" date="2021-03" db="EMBL/GenBank/DDBJ databases">
        <title>Genomic Encyclopedia of Type Strains, Phase IV (KMG-IV): sequencing the most valuable type-strain genomes for metagenomic binning, comparative biology and taxonomic classification.</title>
        <authorList>
            <person name="Goeker M."/>
        </authorList>
    </citation>
    <scope>NUCLEOTIDE SEQUENCE [LARGE SCALE GENOMIC DNA]</scope>
    <source>
        <strain evidence="2 3">DSM 26048</strain>
    </source>
</reference>
<dbReference type="RefSeq" id="WP_209972783.1">
    <property type="nucleotide sequence ID" value="NZ_JAGGLB010000012.1"/>
</dbReference>
<name>A0ABS4IWU1_9BACL</name>
<evidence type="ECO:0000313" key="3">
    <source>
        <dbReference type="Proteomes" id="UP001519287"/>
    </source>
</evidence>
<keyword evidence="3" id="KW-1185">Reference proteome</keyword>
<keyword evidence="1" id="KW-0472">Membrane</keyword>
<organism evidence="2 3">
    <name type="scientific">Paenibacillus eucommiae</name>
    <dbReference type="NCBI Taxonomy" id="1355755"/>
    <lineage>
        <taxon>Bacteria</taxon>
        <taxon>Bacillati</taxon>
        <taxon>Bacillota</taxon>
        <taxon>Bacilli</taxon>
        <taxon>Bacillales</taxon>
        <taxon>Paenibacillaceae</taxon>
        <taxon>Paenibacillus</taxon>
    </lineage>
</organism>
<comment type="caution">
    <text evidence="2">The sequence shown here is derived from an EMBL/GenBank/DDBJ whole genome shotgun (WGS) entry which is preliminary data.</text>
</comment>
<proteinExistence type="predicted"/>